<dbReference type="Gene3D" id="3.30.40.10">
    <property type="entry name" value="Zinc/RING finger domain, C3HC4 (zinc finger)"/>
    <property type="match status" value="1"/>
</dbReference>
<keyword evidence="1" id="KW-0479">Metal-binding</keyword>
<evidence type="ECO:0000256" key="1">
    <source>
        <dbReference type="ARBA" id="ARBA00022723"/>
    </source>
</evidence>
<feature type="domain" description="PHD-type" evidence="6">
    <location>
        <begin position="22"/>
        <end position="78"/>
    </location>
</feature>
<evidence type="ECO:0000256" key="2">
    <source>
        <dbReference type="ARBA" id="ARBA00022771"/>
    </source>
</evidence>
<feature type="region of interest" description="Disordered" evidence="5">
    <location>
        <begin position="1"/>
        <end position="20"/>
    </location>
</feature>
<keyword evidence="2 4" id="KW-0863">Zinc-finger</keyword>
<keyword evidence="8" id="KW-1185">Reference proteome</keyword>
<dbReference type="InterPro" id="IPR013083">
    <property type="entry name" value="Znf_RING/FYVE/PHD"/>
</dbReference>
<dbReference type="Proteomes" id="UP000507470">
    <property type="component" value="Unassembled WGS sequence"/>
</dbReference>
<dbReference type="InterPro" id="IPR001965">
    <property type="entry name" value="Znf_PHD"/>
</dbReference>
<protein>
    <recommendedName>
        <fullName evidence="6">PHD-type domain-containing protein</fullName>
    </recommendedName>
</protein>
<evidence type="ECO:0000256" key="4">
    <source>
        <dbReference type="PROSITE-ProRule" id="PRU00146"/>
    </source>
</evidence>
<accession>A0A6J8BPA9</accession>
<feature type="region of interest" description="Disordered" evidence="5">
    <location>
        <begin position="106"/>
        <end position="129"/>
    </location>
</feature>
<dbReference type="OrthoDB" id="5989495at2759"/>
<name>A0A6J8BPA9_MYTCO</name>
<evidence type="ECO:0000256" key="3">
    <source>
        <dbReference type="ARBA" id="ARBA00022833"/>
    </source>
</evidence>
<reference evidence="7 8" key="1">
    <citation type="submission" date="2020-06" db="EMBL/GenBank/DDBJ databases">
        <authorList>
            <person name="Li R."/>
            <person name="Bekaert M."/>
        </authorList>
    </citation>
    <scope>NUCLEOTIDE SEQUENCE [LARGE SCALE GENOMIC DNA]</scope>
    <source>
        <strain evidence="8">wild</strain>
    </source>
</reference>
<dbReference type="AlphaFoldDB" id="A0A6J8BPA9"/>
<evidence type="ECO:0000256" key="5">
    <source>
        <dbReference type="SAM" id="MobiDB-lite"/>
    </source>
</evidence>
<dbReference type="SMART" id="SM00249">
    <property type="entry name" value="PHD"/>
    <property type="match status" value="1"/>
</dbReference>
<gene>
    <name evidence="7" type="ORF">MCOR_21320</name>
</gene>
<dbReference type="SUPFAM" id="SSF57903">
    <property type="entry name" value="FYVE/PHD zinc finger"/>
    <property type="match status" value="1"/>
</dbReference>
<evidence type="ECO:0000259" key="6">
    <source>
        <dbReference type="PROSITE" id="PS50016"/>
    </source>
</evidence>
<dbReference type="InterPro" id="IPR019786">
    <property type="entry name" value="Zinc_finger_PHD-type_CS"/>
</dbReference>
<dbReference type="GO" id="GO:0008270">
    <property type="term" value="F:zinc ion binding"/>
    <property type="evidence" value="ECO:0007669"/>
    <property type="project" value="UniProtKB-KW"/>
</dbReference>
<proteinExistence type="predicted"/>
<dbReference type="InterPro" id="IPR019787">
    <property type="entry name" value="Znf_PHD-finger"/>
</dbReference>
<keyword evidence="3" id="KW-0862">Zinc</keyword>
<evidence type="ECO:0000313" key="7">
    <source>
        <dbReference type="EMBL" id="CAC5385818.1"/>
    </source>
</evidence>
<sequence length="157" mass="17652">MSPRGGNQFPHTQTNPGPRTPRWPCGTCQKTVTWKHKALGCDSCDVWYHIDCHGMSPQLYGCMNASNISWECIQCGMPNFSTSLFNHSTIETSNLYDTLNDNSVLGSPGAPKATSSPIPKQFKTKRNSALQKKNRKPIRVLNINFQSIRNKKSNFYN</sequence>
<organism evidence="7 8">
    <name type="scientific">Mytilus coruscus</name>
    <name type="common">Sea mussel</name>
    <dbReference type="NCBI Taxonomy" id="42192"/>
    <lineage>
        <taxon>Eukaryota</taxon>
        <taxon>Metazoa</taxon>
        <taxon>Spiralia</taxon>
        <taxon>Lophotrochozoa</taxon>
        <taxon>Mollusca</taxon>
        <taxon>Bivalvia</taxon>
        <taxon>Autobranchia</taxon>
        <taxon>Pteriomorphia</taxon>
        <taxon>Mytilida</taxon>
        <taxon>Mytiloidea</taxon>
        <taxon>Mytilidae</taxon>
        <taxon>Mytilinae</taxon>
        <taxon>Mytilus</taxon>
    </lineage>
</organism>
<dbReference type="PROSITE" id="PS50016">
    <property type="entry name" value="ZF_PHD_2"/>
    <property type="match status" value="1"/>
</dbReference>
<evidence type="ECO:0000313" key="8">
    <source>
        <dbReference type="Proteomes" id="UP000507470"/>
    </source>
</evidence>
<dbReference type="InterPro" id="IPR011011">
    <property type="entry name" value="Znf_FYVE_PHD"/>
</dbReference>
<dbReference type="PROSITE" id="PS01359">
    <property type="entry name" value="ZF_PHD_1"/>
    <property type="match status" value="1"/>
</dbReference>
<dbReference type="EMBL" id="CACVKT020003764">
    <property type="protein sequence ID" value="CAC5385818.1"/>
    <property type="molecule type" value="Genomic_DNA"/>
</dbReference>